<feature type="signal peptide" evidence="1">
    <location>
        <begin position="1"/>
        <end position="24"/>
    </location>
</feature>
<organism evidence="3 4">
    <name type="scientific">candidate division LCP-89 bacterium B3_LCP</name>
    <dbReference type="NCBI Taxonomy" id="2012998"/>
    <lineage>
        <taxon>Bacteria</taxon>
        <taxon>Pseudomonadati</taxon>
        <taxon>Bacteria division LCP-89</taxon>
    </lineage>
</organism>
<dbReference type="Pfam" id="PF13229">
    <property type="entry name" value="Beta_helix"/>
    <property type="match status" value="1"/>
</dbReference>
<evidence type="ECO:0000313" key="4">
    <source>
        <dbReference type="Proteomes" id="UP000319619"/>
    </source>
</evidence>
<accession>A0A532V0S3</accession>
<dbReference type="InterPro" id="IPR012334">
    <property type="entry name" value="Pectin_lyas_fold"/>
</dbReference>
<name>A0A532V0S3_UNCL8</name>
<dbReference type="AlphaFoldDB" id="A0A532V0S3"/>
<dbReference type="EMBL" id="NJBN01000004">
    <property type="protein sequence ID" value="TKJ40816.1"/>
    <property type="molecule type" value="Genomic_DNA"/>
</dbReference>
<evidence type="ECO:0000259" key="2">
    <source>
        <dbReference type="Pfam" id="PF13229"/>
    </source>
</evidence>
<dbReference type="Gene3D" id="2.160.20.10">
    <property type="entry name" value="Single-stranded right-handed beta-helix, Pectin lyase-like"/>
    <property type="match status" value="1"/>
</dbReference>
<feature type="chain" id="PRO_5022133853" description="Right handed beta helix domain-containing protein" evidence="1">
    <location>
        <begin position="25"/>
        <end position="214"/>
    </location>
</feature>
<dbReference type="InterPro" id="IPR039448">
    <property type="entry name" value="Beta_helix"/>
</dbReference>
<feature type="domain" description="Right handed beta helix" evidence="2">
    <location>
        <begin position="84"/>
        <end position="211"/>
    </location>
</feature>
<keyword evidence="1" id="KW-0732">Signal</keyword>
<protein>
    <recommendedName>
        <fullName evidence="2">Right handed beta helix domain-containing protein</fullName>
    </recommendedName>
</protein>
<gene>
    <name evidence="3" type="ORF">CEE37_07580</name>
</gene>
<evidence type="ECO:0000256" key="1">
    <source>
        <dbReference type="SAM" id="SignalP"/>
    </source>
</evidence>
<dbReference type="SUPFAM" id="SSF51126">
    <property type="entry name" value="Pectin lyase-like"/>
    <property type="match status" value="1"/>
</dbReference>
<dbReference type="Proteomes" id="UP000319619">
    <property type="component" value="Unassembled WGS sequence"/>
</dbReference>
<comment type="caution">
    <text evidence="3">The sequence shown here is derived from an EMBL/GenBank/DDBJ whole genome shotgun (WGS) entry which is preliminary data.</text>
</comment>
<evidence type="ECO:0000313" key="3">
    <source>
        <dbReference type="EMBL" id="TKJ40816.1"/>
    </source>
</evidence>
<sequence>MRRLKFLMMLSTVIVFISSTVTYAQTQISGPQSGTLGPGTYEVIGDIQVLNGTTLNIIPRTTFEHSGNYTWEITGQLNAEGAEGDSIYFIRQNPIEDHRWGGIRFFYGATNFSTIDYCVIDHCYHDWTVFLNVGAGLYVEAVDLTVSNSRISNCLNVWDGGGIYAFAANIVIENCLITGNSTEGEVNAGGIFLMNSDGAIVRNCVIADNTSAST</sequence>
<proteinExistence type="predicted"/>
<dbReference type="InterPro" id="IPR011050">
    <property type="entry name" value="Pectin_lyase_fold/virulence"/>
</dbReference>
<reference evidence="3 4" key="1">
    <citation type="submission" date="2017-06" db="EMBL/GenBank/DDBJ databases">
        <title>Novel microbial phyla capable of carbon fixation and sulfur reduction in deep-sea sediments.</title>
        <authorList>
            <person name="Huang J."/>
            <person name="Baker B."/>
            <person name="Wang Y."/>
        </authorList>
    </citation>
    <scope>NUCLEOTIDE SEQUENCE [LARGE SCALE GENOMIC DNA]</scope>
    <source>
        <strain evidence="3">B3_LCP</strain>
    </source>
</reference>